<evidence type="ECO:0000313" key="4">
    <source>
        <dbReference type="Proteomes" id="UP000311919"/>
    </source>
</evidence>
<organism evidence="3 4">
    <name type="scientific">Schistosoma japonicum</name>
    <name type="common">Blood fluke</name>
    <dbReference type="NCBI Taxonomy" id="6182"/>
    <lineage>
        <taxon>Eukaryota</taxon>
        <taxon>Metazoa</taxon>
        <taxon>Spiralia</taxon>
        <taxon>Lophotrochozoa</taxon>
        <taxon>Platyhelminthes</taxon>
        <taxon>Trematoda</taxon>
        <taxon>Digenea</taxon>
        <taxon>Strigeidida</taxon>
        <taxon>Schistosomatoidea</taxon>
        <taxon>Schistosomatidae</taxon>
        <taxon>Schistosoma</taxon>
    </lineage>
</organism>
<keyword evidence="2" id="KW-1133">Transmembrane helix</keyword>
<comment type="caution">
    <text evidence="3">The sequence shown here is derived from an EMBL/GenBank/DDBJ whole genome shotgun (WGS) entry which is preliminary data.</text>
</comment>
<sequence>MLTNIMTQRYNKMGYNTNILITILICNFIIIQSNITPTDPELLEQLWIQLYRYLPGPSMGPKLSSELSASIALSVSIDNLELLHNKNQLVCRASLTLFAEWPVTDSRVTESTLVDMVGGGVRLDVDKVWHPQLVIKGAFRHDRFHQRLELRNIYAVSNTLSKSTNPTNSLNRAQTGTASRGLPNESSVQSIRSHNRGKTLKIIPDGNGPNYAFMESMVVEVACQEPKKFHHIGAVVCPIWIKQEGFMKTQPVIKWTERKCCLISKDVQRKSFYLSVTKRYDEHIDKSGPDQSLGINICFSQNSRILQGSLPPLLLVLISIILLWTNQMGAYNLHCIQLTLFLFSITFWLWINEQTSDHSKLSGFLNVWCLMCSSAICLIYLFVVIHHRFFYRFLQRKHQQLDRFSTLGLSQNKTPTAGFTTEATVNDRLNGSGLMQSYGCCGNCGACPESCTSCLAGRTSTGFISSNGTAVCYSNSSCGLSGGSGHACQGIPTLQSNATANNSPGPIGFTQTMGLSGNKRENYGDNYLCSGSSESGNGVNNGTFRGLRWRNSRRSNNVNLLGIDLNQSDCHVCQSHYLNDNNNNNNNANLSPPPPPPPPPPTAAVLALCRHQHICNSSVVPCMNVYNFNVNNYPSSYCLTGLKTLITVCFCLMSTIYWISIFAQGTLPDTCLGVSSCQLIETNRS</sequence>
<keyword evidence="4" id="KW-1185">Reference proteome</keyword>
<dbReference type="EMBL" id="SKCS01000413">
    <property type="protein sequence ID" value="TNN08209.1"/>
    <property type="molecule type" value="Genomic_DNA"/>
</dbReference>
<feature type="transmembrane region" description="Helical" evidence="2">
    <location>
        <begin position="12"/>
        <end position="31"/>
    </location>
</feature>
<feature type="transmembrane region" description="Helical" evidence="2">
    <location>
        <begin position="331"/>
        <end position="351"/>
    </location>
</feature>
<feature type="transmembrane region" description="Helical" evidence="2">
    <location>
        <begin position="363"/>
        <end position="385"/>
    </location>
</feature>
<keyword evidence="2" id="KW-0472">Membrane</keyword>
<dbReference type="AlphaFoldDB" id="A0A4Z2CVD2"/>
<reference evidence="3 4" key="1">
    <citation type="submission" date="2019-03" db="EMBL/GenBank/DDBJ databases">
        <title>An improved genome assembly of the fluke Schistosoma japonicum.</title>
        <authorList>
            <person name="Hu W."/>
            <person name="Luo F."/>
            <person name="Yin M."/>
            <person name="Mo X."/>
            <person name="Sun C."/>
            <person name="Wu Q."/>
            <person name="Zhu B."/>
            <person name="Xiang M."/>
            <person name="Wang J."/>
            <person name="Wang Y."/>
            <person name="Zhang T."/>
            <person name="Xu B."/>
            <person name="Zheng H."/>
            <person name="Feng Z."/>
        </authorList>
    </citation>
    <scope>NUCLEOTIDE SEQUENCE [LARGE SCALE GENOMIC DNA]</scope>
    <source>
        <strain evidence="3">HuSjv2</strain>
        <tissue evidence="3">Worms</tissue>
    </source>
</reference>
<name>A0A4Z2CVD2_SCHJA</name>
<feature type="region of interest" description="Disordered" evidence="1">
    <location>
        <begin position="162"/>
        <end position="193"/>
    </location>
</feature>
<gene>
    <name evidence="3" type="ORF">EWB00_007230</name>
</gene>
<feature type="compositionally biased region" description="Polar residues" evidence="1">
    <location>
        <begin position="162"/>
        <end position="192"/>
    </location>
</feature>
<protein>
    <submittedName>
        <fullName evidence="3">Uncharacterized protein</fullName>
    </submittedName>
</protein>
<proteinExistence type="predicted"/>
<dbReference type="Proteomes" id="UP000311919">
    <property type="component" value="Unassembled WGS sequence"/>
</dbReference>
<accession>A0A4Z2CVD2</accession>
<evidence type="ECO:0000256" key="1">
    <source>
        <dbReference type="SAM" id="MobiDB-lite"/>
    </source>
</evidence>
<evidence type="ECO:0000256" key="2">
    <source>
        <dbReference type="SAM" id="Phobius"/>
    </source>
</evidence>
<keyword evidence="2" id="KW-0812">Transmembrane</keyword>
<dbReference type="OrthoDB" id="6246792at2759"/>
<feature type="transmembrane region" description="Helical" evidence="2">
    <location>
        <begin position="305"/>
        <end position="324"/>
    </location>
</feature>
<evidence type="ECO:0000313" key="3">
    <source>
        <dbReference type="EMBL" id="TNN08209.1"/>
    </source>
</evidence>